<dbReference type="PROSITE" id="PS50172">
    <property type="entry name" value="BRCT"/>
    <property type="match status" value="1"/>
</dbReference>
<comment type="similarity">
    <text evidence="12 13">Belongs to the NAD-dependent DNA ligase family. LigA subfamily.</text>
</comment>
<gene>
    <name evidence="13 17" type="primary">ligA</name>
    <name evidence="16" type="ORF">BKG62_08005</name>
    <name evidence="17" type="ORF">FJK96_16805</name>
</gene>
<dbReference type="InterPro" id="IPR041663">
    <property type="entry name" value="DisA/LigA_HHH"/>
</dbReference>
<dbReference type="InterPro" id="IPR036420">
    <property type="entry name" value="BRCT_dom_sf"/>
</dbReference>
<dbReference type="PIRSF" id="PIRSF001604">
    <property type="entry name" value="LigA"/>
    <property type="match status" value="1"/>
</dbReference>
<dbReference type="PANTHER" id="PTHR23389">
    <property type="entry name" value="CHROMOSOME TRANSMISSION FIDELITY FACTOR 18"/>
    <property type="match status" value="1"/>
</dbReference>
<evidence type="ECO:0000313" key="17">
    <source>
        <dbReference type="EMBL" id="QDF71645.1"/>
    </source>
</evidence>
<dbReference type="FunFam" id="1.10.287.610:FF:000002">
    <property type="entry name" value="DNA ligase"/>
    <property type="match status" value="1"/>
</dbReference>
<comment type="catalytic activity">
    <reaction evidence="11 13 14">
        <text>NAD(+) + (deoxyribonucleotide)n-3'-hydroxyl + 5'-phospho-(deoxyribonucleotide)m = (deoxyribonucleotide)n+m + AMP + beta-nicotinamide D-nucleotide.</text>
        <dbReference type="EC" id="6.5.1.2"/>
    </reaction>
</comment>
<feature type="binding site" evidence="13">
    <location>
        <begin position="83"/>
        <end position="84"/>
    </location>
    <ligand>
        <name>NAD(+)</name>
        <dbReference type="ChEBI" id="CHEBI:57540"/>
    </ligand>
</feature>
<dbReference type="GO" id="GO:0046872">
    <property type="term" value="F:metal ion binding"/>
    <property type="evidence" value="ECO:0007669"/>
    <property type="project" value="UniProtKB-KW"/>
</dbReference>
<dbReference type="PROSITE" id="PS01055">
    <property type="entry name" value="DNA_LIGASE_N1"/>
    <property type="match status" value="1"/>
</dbReference>
<keyword evidence="5 13" id="KW-0479">Metal-binding</keyword>
<dbReference type="FunFam" id="1.10.150.20:FF:000006">
    <property type="entry name" value="DNA ligase"/>
    <property type="match status" value="1"/>
</dbReference>
<organism evidence="17 19">
    <name type="scientific">Mycobacteroides chelonae</name>
    <name type="common">Mycobacterium chelonae</name>
    <dbReference type="NCBI Taxonomy" id="1774"/>
    <lineage>
        <taxon>Bacteria</taxon>
        <taxon>Bacillati</taxon>
        <taxon>Actinomycetota</taxon>
        <taxon>Actinomycetes</taxon>
        <taxon>Mycobacteriales</taxon>
        <taxon>Mycobacteriaceae</taxon>
        <taxon>Mycobacteroides</taxon>
    </lineage>
</organism>
<keyword evidence="7 13" id="KW-0862">Zinc</keyword>
<dbReference type="InterPro" id="IPR001679">
    <property type="entry name" value="DNA_ligase"/>
</dbReference>
<feature type="binding site" evidence="13">
    <location>
        <position position="429"/>
    </location>
    <ligand>
        <name>Zn(2+)</name>
        <dbReference type="ChEBI" id="CHEBI:29105"/>
    </ligand>
</feature>
<dbReference type="RefSeq" id="WP_030094138.1">
    <property type="nucleotide sequence ID" value="NZ_CP041150.1"/>
</dbReference>
<dbReference type="Proteomes" id="UP000317728">
    <property type="component" value="Chromosome"/>
</dbReference>
<feature type="binding site" evidence="13">
    <location>
        <position position="316"/>
    </location>
    <ligand>
        <name>NAD(+)</name>
        <dbReference type="ChEBI" id="CHEBI:57540"/>
    </ligand>
</feature>
<dbReference type="InterPro" id="IPR004150">
    <property type="entry name" value="NAD_DNA_ligase_OB"/>
</dbReference>
<feature type="binding site" evidence="13">
    <location>
        <position position="413"/>
    </location>
    <ligand>
        <name>Zn(2+)</name>
        <dbReference type="ChEBI" id="CHEBI:29105"/>
    </ligand>
</feature>
<evidence type="ECO:0000256" key="12">
    <source>
        <dbReference type="ARBA" id="ARBA00060881"/>
    </source>
</evidence>
<dbReference type="EMBL" id="MLHW01000002">
    <property type="protein sequence ID" value="OHT53796.1"/>
    <property type="molecule type" value="Genomic_DNA"/>
</dbReference>
<feature type="active site" description="N6-AMP-lysine intermediate" evidence="13">
    <location>
        <position position="115"/>
    </location>
</feature>
<evidence type="ECO:0000259" key="15">
    <source>
        <dbReference type="PROSITE" id="PS50172"/>
    </source>
</evidence>
<keyword evidence="9 13" id="KW-0520">NAD</keyword>
<evidence type="ECO:0000256" key="2">
    <source>
        <dbReference type="ARBA" id="ARBA00013308"/>
    </source>
</evidence>
<dbReference type="Gene3D" id="1.10.287.610">
    <property type="entry name" value="Helix hairpin bin"/>
    <property type="match status" value="1"/>
</dbReference>
<dbReference type="PANTHER" id="PTHR23389:SF9">
    <property type="entry name" value="DNA LIGASE"/>
    <property type="match status" value="1"/>
</dbReference>
<dbReference type="GO" id="GO:0003911">
    <property type="term" value="F:DNA ligase (NAD+) activity"/>
    <property type="evidence" value="ECO:0007669"/>
    <property type="project" value="UniProtKB-UniRule"/>
</dbReference>
<evidence type="ECO:0000256" key="9">
    <source>
        <dbReference type="ARBA" id="ARBA00023027"/>
    </source>
</evidence>
<evidence type="ECO:0000256" key="11">
    <source>
        <dbReference type="ARBA" id="ARBA00034005"/>
    </source>
</evidence>
<dbReference type="FunFam" id="2.40.50.140:FF:000012">
    <property type="entry name" value="DNA ligase"/>
    <property type="match status" value="1"/>
</dbReference>
<comment type="cofactor">
    <cofactor evidence="13">
        <name>Mg(2+)</name>
        <dbReference type="ChEBI" id="CHEBI:18420"/>
    </cofactor>
    <cofactor evidence="13">
        <name>Mn(2+)</name>
        <dbReference type="ChEBI" id="CHEBI:29035"/>
    </cofactor>
</comment>
<dbReference type="SUPFAM" id="SSF47781">
    <property type="entry name" value="RuvA domain 2-like"/>
    <property type="match status" value="1"/>
</dbReference>
<dbReference type="Gene3D" id="6.20.10.30">
    <property type="match status" value="1"/>
</dbReference>
<dbReference type="GO" id="GO:0006281">
    <property type="term" value="P:DNA repair"/>
    <property type="evidence" value="ECO:0007669"/>
    <property type="project" value="UniProtKB-KW"/>
</dbReference>
<evidence type="ECO:0000256" key="14">
    <source>
        <dbReference type="RuleBase" id="RU000618"/>
    </source>
</evidence>
<evidence type="ECO:0000256" key="3">
    <source>
        <dbReference type="ARBA" id="ARBA00022598"/>
    </source>
</evidence>
<keyword evidence="8 13" id="KW-0460">Magnesium</keyword>
<keyword evidence="6 13" id="KW-0227">DNA damage</keyword>
<accession>A0AB73U4U5</accession>
<evidence type="ECO:0000256" key="1">
    <source>
        <dbReference type="ARBA" id="ARBA00012722"/>
    </source>
</evidence>
<keyword evidence="13" id="KW-0464">Manganese</keyword>
<evidence type="ECO:0000256" key="10">
    <source>
        <dbReference type="ARBA" id="ARBA00023204"/>
    </source>
</evidence>
<evidence type="ECO:0000256" key="7">
    <source>
        <dbReference type="ARBA" id="ARBA00022833"/>
    </source>
</evidence>
<evidence type="ECO:0000256" key="4">
    <source>
        <dbReference type="ARBA" id="ARBA00022705"/>
    </source>
</evidence>
<feature type="binding site" evidence="13">
    <location>
        <position position="410"/>
    </location>
    <ligand>
        <name>Zn(2+)</name>
        <dbReference type="ChEBI" id="CHEBI:29105"/>
    </ligand>
</feature>
<evidence type="ECO:0000256" key="8">
    <source>
        <dbReference type="ARBA" id="ARBA00022842"/>
    </source>
</evidence>
<dbReference type="CDD" id="cd17748">
    <property type="entry name" value="BRCT_DNA_ligase_like"/>
    <property type="match status" value="1"/>
</dbReference>
<dbReference type="NCBIfam" id="NF005932">
    <property type="entry name" value="PRK07956.1"/>
    <property type="match status" value="1"/>
</dbReference>
<dbReference type="SUPFAM" id="SSF50249">
    <property type="entry name" value="Nucleic acid-binding proteins"/>
    <property type="match status" value="1"/>
</dbReference>
<sequence>MDPDVQRQWRELADEVRGHQFRYYVKDAPVVSDGEFDRLLKELEALEAQHPELQTPDSPTQLVGGAGFVTEFGSADHLERMLSLDNAFSSEELTAWDARVRGDIGEEPEYLCELKIDGVALSLVYENGVLVRGATRGDGRSGEDVTLNARTIEDVPERLTASKEYPIPALLEVRGEVFFRLEDFEALNASLVEESKPPFANPRNSAAGSLRQKNPAITARRRLRMICHGLGRAEGFAPESLHEAYLALGQWGLPVSTHTTKVRGIAQVQERVNYWAEHRHDVEHEIDGLVVKVDTVALQRRLGSTSRAPRWAIAYKYPPEEATTELLDIRVSVGRTGRVTPFAYMTPVKVAGSTVSLATLHNASEVKRKGVLIGDTVVIRKAGDVIPEVLGPVADLRNGSEREFVMPTTCPECGTVLAHEKEGDADIRCPNSRSCPAQLRERVFHVAGRGAFDIEALGYEAAIALLSAGVIEDEGDLFSLTAEDLLRTDLFKTKNGSLSANGSRLLENLDKAKQQQLWRVLVALSIRHVGPTAARALATEFGELEAIEGASVEQLAAVEGVGATIAAAVVDWFTVDWHRAIVDKWRAAGVRMADERDESIPRNLEGLSIVVTGSLPGFSRDEAKEAIIARGGKSASSVSKKTAFVVVGDAPGSKYDKAVELGVTILDEDGFRALLADGPPADSA</sequence>
<dbReference type="GO" id="GO:0006260">
    <property type="term" value="P:DNA replication"/>
    <property type="evidence" value="ECO:0007669"/>
    <property type="project" value="UniProtKB-KW"/>
</dbReference>
<dbReference type="SMART" id="SM00532">
    <property type="entry name" value="LIGANc"/>
    <property type="match status" value="1"/>
</dbReference>
<keyword evidence="10 13" id="KW-0234">DNA repair</keyword>
<dbReference type="AlphaFoldDB" id="A0AB73U4U5"/>
<evidence type="ECO:0000313" key="16">
    <source>
        <dbReference type="EMBL" id="OHT53796.1"/>
    </source>
</evidence>
<evidence type="ECO:0000256" key="5">
    <source>
        <dbReference type="ARBA" id="ARBA00022723"/>
    </source>
</evidence>
<dbReference type="InterPro" id="IPR033136">
    <property type="entry name" value="DNA_ligase_CS"/>
</dbReference>
<dbReference type="InterPro" id="IPR018239">
    <property type="entry name" value="DNA_ligase_AS"/>
</dbReference>
<dbReference type="SMART" id="SM00292">
    <property type="entry name" value="BRCT"/>
    <property type="match status" value="1"/>
</dbReference>
<proteinExistence type="inferred from homology"/>
<reference evidence="16 18" key="1">
    <citation type="submission" date="2016-10" db="EMBL/GenBank/DDBJ databases">
        <title>Evaluation of Human, Animal and Environmental Mycobacterium chelonae Isolates by Core Genome Phylogenomic Analysis, Targeted Gene Comparison, and Anti-microbial Susceptibility Patterns: A Tale of Mistaken Identities.</title>
        <authorList>
            <person name="Fogelson S.B."/>
            <person name="Camus A.C."/>
            <person name="Lorenz W."/>
            <person name="Vasireddy R."/>
            <person name="Vasireddy S."/>
            <person name="Smith T."/>
            <person name="Brown-Elliott B.A."/>
            <person name="Wallace R.J.Jr."/>
            <person name="Hasan N.A."/>
            <person name="Reischl U."/>
            <person name="Sanchez S."/>
        </authorList>
    </citation>
    <scope>NUCLEOTIDE SEQUENCE [LARGE SCALE GENOMIC DNA]</scope>
    <source>
        <strain evidence="16 18">42895</strain>
    </source>
</reference>
<evidence type="ECO:0000256" key="13">
    <source>
        <dbReference type="HAMAP-Rule" id="MF_01588"/>
    </source>
</evidence>
<comment type="function">
    <text evidence="13">DNA ligase that catalyzes the formation of phosphodiester linkages between 5'-phosphoryl and 3'-hydroxyl groups in double-stranded DNA using NAD as a coenzyme and as the energy source for the reaction. It is essential for DNA replication and repair of damaged DNA.</text>
</comment>
<keyword evidence="4 13" id="KW-0235">DNA replication</keyword>
<reference evidence="17 19" key="2">
    <citation type="submission" date="2019-06" db="EMBL/GenBank/DDBJ databases">
        <title>Whole geneome sequnce of Mycobacteroides chelonae M77 isolated from bovine milk from Meghalaya, India.</title>
        <authorList>
            <person name="Vise E."/>
            <person name="Das S."/>
            <person name="Garg A."/>
            <person name="Ghatak S."/>
            <person name="Shakuntala I."/>
            <person name="Milton A.A.P."/>
            <person name="Karam A."/>
            <person name="Sanjukta R."/>
            <person name="Puro K."/>
            <person name="Sen A."/>
        </authorList>
    </citation>
    <scope>NUCLEOTIDE SEQUENCE [LARGE SCALE GENOMIC DNA]</scope>
    <source>
        <strain evidence="17 19">M77</strain>
    </source>
</reference>
<feature type="binding site" evidence="13">
    <location>
        <position position="113"/>
    </location>
    <ligand>
        <name>NAD(+)</name>
        <dbReference type="ChEBI" id="CHEBI:57540"/>
    </ligand>
</feature>
<dbReference type="InterPro" id="IPR013839">
    <property type="entry name" value="DNAligase_adenylation"/>
</dbReference>
<dbReference type="FunFam" id="3.40.50.10190:FF:000054">
    <property type="entry name" value="DNA ligase"/>
    <property type="match status" value="1"/>
</dbReference>
<dbReference type="CDD" id="cd00114">
    <property type="entry name" value="LIGANc"/>
    <property type="match status" value="1"/>
</dbReference>
<dbReference type="EMBL" id="CP041150">
    <property type="protein sequence ID" value="QDF71645.1"/>
    <property type="molecule type" value="Genomic_DNA"/>
</dbReference>
<feature type="binding site" evidence="13">
    <location>
        <position position="435"/>
    </location>
    <ligand>
        <name>Zn(2+)</name>
        <dbReference type="ChEBI" id="CHEBI:29105"/>
    </ligand>
</feature>
<dbReference type="PROSITE" id="PS01056">
    <property type="entry name" value="DNA_LIGASE_N2"/>
    <property type="match status" value="1"/>
</dbReference>
<dbReference type="Pfam" id="PF03120">
    <property type="entry name" value="OB_DNA_ligase"/>
    <property type="match status" value="1"/>
</dbReference>
<dbReference type="Pfam" id="PF12826">
    <property type="entry name" value="HHH_2"/>
    <property type="match status" value="1"/>
</dbReference>
<dbReference type="SUPFAM" id="SSF52113">
    <property type="entry name" value="BRCT domain"/>
    <property type="match status" value="1"/>
</dbReference>
<dbReference type="Gene3D" id="2.40.50.140">
    <property type="entry name" value="Nucleic acid-binding proteins"/>
    <property type="match status" value="1"/>
</dbReference>
<evidence type="ECO:0000313" key="18">
    <source>
        <dbReference type="Proteomes" id="UP000180113"/>
    </source>
</evidence>
<dbReference type="InterPro" id="IPR001357">
    <property type="entry name" value="BRCT_dom"/>
</dbReference>
<feature type="binding site" evidence="13">
    <location>
        <begin position="33"/>
        <end position="37"/>
    </location>
    <ligand>
        <name>NAD(+)</name>
        <dbReference type="ChEBI" id="CHEBI:57540"/>
    </ligand>
</feature>
<dbReference type="Pfam" id="PF00533">
    <property type="entry name" value="BRCT"/>
    <property type="match status" value="1"/>
</dbReference>
<dbReference type="InterPro" id="IPR010994">
    <property type="entry name" value="RuvA_2-like"/>
</dbReference>
<dbReference type="Proteomes" id="UP000180113">
    <property type="component" value="Unassembled WGS sequence"/>
</dbReference>
<dbReference type="Gene3D" id="3.40.50.10190">
    <property type="entry name" value="BRCT domain"/>
    <property type="match status" value="1"/>
</dbReference>
<dbReference type="Gene3D" id="3.30.470.30">
    <property type="entry name" value="DNA ligase/mRNA capping enzyme"/>
    <property type="match status" value="1"/>
</dbReference>
<dbReference type="InterPro" id="IPR013840">
    <property type="entry name" value="DNAligase_N"/>
</dbReference>
<evidence type="ECO:0000256" key="6">
    <source>
        <dbReference type="ARBA" id="ARBA00022763"/>
    </source>
</evidence>
<feature type="domain" description="BRCT" evidence="15">
    <location>
        <begin position="599"/>
        <end position="669"/>
    </location>
</feature>
<dbReference type="SUPFAM" id="SSF56091">
    <property type="entry name" value="DNA ligase/mRNA capping enzyme, catalytic domain"/>
    <property type="match status" value="1"/>
</dbReference>
<dbReference type="Gene3D" id="1.10.150.20">
    <property type="entry name" value="5' to 3' exonuclease, C-terminal subdomain"/>
    <property type="match status" value="2"/>
</dbReference>
<dbReference type="HAMAP" id="MF_01588">
    <property type="entry name" value="DNA_ligase_A"/>
    <property type="match status" value="1"/>
</dbReference>
<dbReference type="InterPro" id="IPR004149">
    <property type="entry name" value="Znf_DNAligase_C4"/>
</dbReference>
<keyword evidence="3 13" id="KW-0436">Ligase</keyword>
<dbReference type="Pfam" id="PF03119">
    <property type="entry name" value="DNA_ligase_ZBD"/>
    <property type="match status" value="1"/>
</dbReference>
<dbReference type="FunFam" id="3.30.470.30:FF:000001">
    <property type="entry name" value="DNA ligase"/>
    <property type="match status" value="1"/>
</dbReference>
<feature type="binding site" evidence="13">
    <location>
        <position position="176"/>
    </location>
    <ligand>
        <name>NAD(+)</name>
        <dbReference type="ChEBI" id="CHEBI:57540"/>
    </ligand>
</feature>
<feature type="binding site" evidence="13">
    <location>
        <position position="136"/>
    </location>
    <ligand>
        <name>NAD(+)</name>
        <dbReference type="ChEBI" id="CHEBI:57540"/>
    </ligand>
</feature>
<dbReference type="GO" id="GO:0005829">
    <property type="term" value="C:cytosol"/>
    <property type="evidence" value="ECO:0007669"/>
    <property type="project" value="TreeGrafter"/>
</dbReference>
<evidence type="ECO:0000313" key="19">
    <source>
        <dbReference type="Proteomes" id="UP000317728"/>
    </source>
</evidence>
<protein>
    <recommendedName>
        <fullName evidence="2 13">DNA ligase</fullName>
        <ecNumber evidence="1 13">6.5.1.2</ecNumber>
    </recommendedName>
    <alternativeName>
        <fullName evidence="13">Polydeoxyribonucleotide synthase [NAD(+)]</fullName>
    </alternativeName>
</protein>
<feature type="binding site" evidence="13">
    <location>
        <position position="292"/>
    </location>
    <ligand>
        <name>NAD(+)</name>
        <dbReference type="ChEBI" id="CHEBI:57540"/>
    </ligand>
</feature>
<dbReference type="EC" id="6.5.1.2" evidence="1 13"/>
<dbReference type="Pfam" id="PF01653">
    <property type="entry name" value="DNA_ligase_aden"/>
    <property type="match status" value="1"/>
</dbReference>
<dbReference type="InterPro" id="IPR012340">
    <property type="entry name" value="NA-bd_OB-fold"/>
</dbReference>
<name>A0AB73U4U5_MYCCH</name>
<dbReference type="NCBIfam" id="TIGR00575">
    <property type="entry name" value="dnlj"/>
    <property type="match status" value="1"/>
</dbReference>